<organism evidence="1 2">
    <name type="scientific">Caenorhabditis tropicalis</name>
    <dbReference type="NCBI Taxonomy" id="1561998"/>
    <lineage>
        <taxon>Eukaryota</taxon>
        <taxon>Metazoa</taxon>
        <taxon>Ecdysozoa</taxon>
        <taxon>Nematoda</taxon>
        <taxon>Chromadorea</taxon>
        <taxon>Rhabditida</taxon>
        <taxon>Rhabditina</taxon>
        <taxon>Rhabditomorpha</taxon>
        <taxon>Rhabditoidea</taxon>
        <taxon>Rhabditidae</taxon>
        <taxon>Peloderinae</taxon>
        <taxon>Caenorhabditis</taxon>
    </lineage>
</organism>
<sequence length="82" mass="9645">MTSERAENLNLFFKKLKLFECKTEKFTYTVNIFQSTFLKIVDGLSDVHGFEPVEFTRKDQKKSTITWTNDYFGESILMTTTD</sequence>
<name>A0A1I7TNX3_9PELO</name>
<keyword evidence="1" id="KW-1185">Reference proteome</keyword>
<accession>A0A1I7TNX3</accession>
<dbReference type="Proteomes" id="UP000095282">
    <property type="component" value="Unplaced"/>
</dbReference>
<reference evidence="2" key="1">
    <citation type="submission" date="2016-11" db="UniProtKB">
        <authorList>
            <consortium name="WormBaseParasite"/>
        </authorList>
    </citation>
    <scope>IDENTIFICATION</scope>
</reference>
<dbReference type="AlphaFoldDB" id="A0A1I7TNX3"/>
<proteinExistence type="predicted"/>
<evidence type="ECO:0000313" key="2">
    <source>
        <dbReference type="WBParaSite" id="Csp11.Scaffold629.g10312.t1"/>
    </source>
</evidence>
<dbReference type="WBParaSite" id="Csp11.Scaffold629.g10312.t1">
    <property type="protein sequence ID" value="Csp11.Scaffold629.g10312.t1"/>
    <property type="gene ID" value="Csp11.Scaffold629.g10312"/>
</dbReference>
<protein>
    <submittedName>
        <fullName evidence="2">Protein FAR1-RELATED SEQUENCE</fullName>
    </submittedName>
</protein>
<evidence type="ECO:0000313" key="1">
    <source>
        <dbReference type="Proteomes" id="UP000095282"/>
    </source>
</evidence>